<protein>
    <submittedName>
        <fullName evidence="2">DUF3267 domain-containing protein</fullName>
    </submittedName>
</protein>
<dbReference type="Proteomes" id="UP000281431">
    <property type="component" value="Unassembled WGS sequence"/>
</dbReference>
<evidence type="ECO:0000256" key="1">
    <source>
        <dbReference type="SAM" id="Phobius"/>
    </source>
</evidence>
<dbReference type="InterPro" id="IPR021683">
    <property type="entry name" value="DUF3267"/>
</dbReference>
<proteinExistence type="predicted"/>
<feature type="transmembrane region" description="Helical" evidence="1">
    <location>
        <begin position="66"/>
        <end position="83"/>
    </location>
</feature>
<keyword evidence="3" id="KW-1185">Reference proteome</keyword>
<dbReference type="EMBL" id="REFZ01000007">
    <property type="protein sequence ID" value="RQH00042.1"/>
    <property type="molecule type" value="Genomic_DNA"/>
</dbReference>
<dbReference type="Pfam" id="PF11667">
    <property type="entry name" value="DUF3267"/>
    <property type="match status" value="1"/>
</dbReference>
<organism evidence="2 3">
    <name type="scientific">Natrarchaeobius chitinivorans</name>
    <dbReference type="NCBI Taxonomy" id="1679083"/>
    <lineage>
        <taxon>Archaea</taxon>
        <taxon>Methanobacteriati</taxon>
        <taxon>Methanobacteriota</taxon>
        <taxon>Stenosarchaea group</taxon>
        <taxon>Halobacteria</taxon>
        <taxon>Halobacteriales</taxon>
        <taxon>Natrialbaceae</taxon>
        <taxon>Natrarchaeobius</taxon>
    </lineage>
</organism>
<feature type="transmembrane region" description="Helical" evidence="1">
    <location>
        <begin position="216"/>
        <end position="241"/>
    </location>
</feature>
<dbReference type="AlphaFoldDB" id="A0A3N6MUR4"/>
<sequence length="298" mass="30477">MNGTDAPAERPPIGAVRLTRAVALRWLIVSVVGFFASAYCFARALAFVHGRPLEPIVIAPPTASSALFMAVTSIVLVGVVVVVHELLHGAAMKRYGGAASFGVGVSQFVFPAAYAASEGVDYARTQLIVVLVAPFVAITAAGLAVMIVYPTPLLVVALAANAAGSVGDLWTAAILWQYPADARVIDLPGGQRGFALVAPDGGSIDRRSLAKPFSRVAAGSIGTLTLLVAVALVAVLVSLAFGSGTVVIGDPTGRPFLVRHELRDGVAHLEVGASFVALTAVAGGTAWAILCGLFGRSP</sequence>
<evidence type="ECO:0000313" key="2">
    <source>
        <dbReference type="EMBL" id="RQH00042.1"/>
    </source>
</evidence>
<reference evidence="2 3" key="1">
    <citation type="submission" date="2018-10" db="EMBL/GenBank/DDBJ databases">
        <title>Natrarchaeobius chitinivorans gen. nov., sp. nov., and Natrarchaeobius haloalkaliphilus sp. nov., alkaliphilic, chitin-utilizing haloarchaea from hypersaline alkaline lakes.</title>
        <authorList>
            <person name="Sorokin D.Y."/>
            <person name="Elcheninov A.G."/>
            <person name="Kostrikina N.A."/>
            <person name="Bale N.J."/>
            <person name="Sinninghe Damste J.S."/>
            <person name="Khijniak T.V."/>
            <person name="Kublanov I.V."/>
            <person name="Toshchakov S.V."/>
        </authorList>
    </citation>
    <scope>NUCLEOTIDE SEQUENCE [LARGE SCALE GENOMIC DNA]</scope>
    <source>
        <strain evidence="2 3">AArcht7</strain>
    </source>
</reference>
<keyword evidence="1" id="KW-1133">Transmembrane helix</keyword>
<keyword evidence="1" id="KW-0472">Membrane</keyword>
<evidence type="ECO:0000313" key="3">
    <source>
        <dbReference type="Proteomes" id="UP000281431"/>
    </source>
</evidence>
<comment type="caution">
    <text evidence="2">The sequence shown here is derived from an EMBL/GenBank/DDBJ whole genome shotgun (WGS) entry which is preliminary data.</text>
</comment>
<feature type="transmembrane region" description="Helical" evidence="1">
    <location>
        <begin position="271"/>
        <end position="295"/>
    </location>
</feature>
<feature type="transmembrane region" description="Helical" evidence="1">
    <location>
        <begin position="127"/>
        <end position="149"/>
    </location>
</feature>
<name>A0A3N6MUR4_NATCH</name>
<dbReference type="OrthoDB" id="206228at2157"/>
<gene>
    <name evidence="2" type="ORF">EA472_12585</name>
</gene>
<keyword evidence="1" id="KW-0812">Transmembrane</keyword>
<feature type="transmembrane region" description="Helical" evidence="1">
    <location>
        <begin position="26"/>
        <end position="46"/>
    </location>
</feature>
<accession>A0A3N6MUR4</accession>